<gene>
    <name evidence="1" type="ORF">HNR61_009163</name>
</gene>
<dbReference type="AlphaFoldDB" id="A0A7W3LZZ2"/>
<keyword evidence="2" id="KW-1185">Reference proteome</keyword>
<organism evidence="1 2">
    <name type="scientific">Actinomadura namibiensis</name>
    <dbReference type="NCBI Taxonomy" id="182080"/>
    <lineage>
        <taxon>Bacteria</taxon>
        <taxon>Bacillati</taxon>
        <taxon>Actinomycetota</taxon>
        <taxon>Actinomycetes</taxon>
        <taxon>Streptosporangiales</taxon>
        <taxon>Thermomonosporaceae</taxon>
        <taxon>Actinomadura</taxon>
    </lineage>
</organism>
<protein>
    <submittedName>
        <fullName evidence="1">Uncharacterized protein</fullName>
    </submittedName>
</protein>
<accession>A0A7W3LZZ2</accession>
<sequence>MCLPKKTGDDLYGYDRKSDTVQVNRHDHARVPPLV</sequence>
<evidence type="ECO:0000313" key="1">
    <source>
        <dbReference type="EMBL" id="MBA8957470.1"/>
    </source>
</evidence>
<name>A0A7W3LZZ2_ACTNM</name>
<dbReference type="EMBL" id="JACJIA010000024">
    <property type="protein sequence ID" value="MBA8957470.1"/>
    <property type="molecule type" value="Genomic_DNA"/>
</dbReference>
<evidence type="ECO:0000313" key="2">
    <source>
        <dbReference type="Proteomes" id="UP000572680"/>
    </source>
</evidence>
<proteinExistence type="predicted"/>
<dbReference type="Proteomes" id="UP000572680">
    <property type="component" value="Unassembled WGS sequence"/>
</dbReference>
<comment type="caution">
    <text evidence="1">The sequence shown here is derived from an EMBL/GenBank/DDBJ whole genome shotgun (WGS) entry which is preliminary data.</text>
</comment>
<reference evidence="1 2" key="1">
    <citation type="submission" date="2020-08" db="EMBL/GenBank/DDBJ databases">
        <title>Genomic Encyclopedia of Type Strains, Phase IV (KMG-IV): sequencing the most valuable type-strain genomes for metagenomic binning, comparative biology and taxonomic classification.</title>
        <authorList>
            <person name="Goeker M."/>
        </authorList>
    </citation>
    <scope>NUCLEOTIDE SEQUENCE [LARGE SCALE GENOMIC DNA]</scope>
    <source>
        <strain evidence="1 2">DSM 44197</strain>
    </source>
</reference>